<sequence>MPSGRSQRIAEWARHWNAGLTRYLRRRLPGRIDPEDLAQEVYVRLLRIEQIEHIKEPQAYLYRVASNVAQEWRLRAVHAKPHSDAELESLVAAATPESLLDDAQFKAQLDAALQTMTPMVRAVVYLKLREDMSHDEIAGHLGITPRMVRRMLTTGYAHLREHIEFD</sequence>
<keyword evidence="8" id="KW-1185">Reference proteome</keyword>
<evidence type="ECO:0000256" key="4">
    <source>
        <dbReference type="ARBA" id="ARBA00023163"/>
    </source>
</evidence>
<evidence type="ECO:0000256" key="2">
    <source>
        <dbReference type="ARBA" id="ARBA00023015"/>
    </source>
</evidence>
<dbReference type="GO" id="GO:0006352">
    <property type="term" value="P:DNA-templated transcription initiation"/>
    <property type="evidence" value="ECO:0007669"/>
    <property type="project" value="InterPro"/>
</dbReference>
<feature type="domain" description="RNA polymerase sigma factor 70 region 4 type 2" evidence="6">
    <location>
        <begin position="108"/>
        <end position="159"/>
    </location>
</feature>
<dbReference type="InterPro" id="IPR036388">
    <property type="entry name" value="WH-like_DNA-bd_sf"/>
</dbReference>
<dbReference type="Proteomes" id="UP000445000">
    <property type="component" value="Unassembled WGS sequence"/>
</dbReference>
<dbReference type="InterPro" id="IPR013325">
    <property type="entry name" value="RNA_pol_sigma_r2"/>
</dbReference>
<dbReference type="EMBL" id="BLJN01000003">
    <property type="protein sequence ID" value="GFE81106.1"/>
    <property type="molecule type" value="Genomic_DNA"/>
</dbReference>
<keyword evidence="4" id="KW-0804">Transcription</keyword>
<evidence type="ECO:0000313" key="7">
    <source>
        <dbReference type="EMBL" id="GFE81106.1"/>
    </source>
</evidence>
<comment type="caution">
    <text evidence="7">The sequence shown here is derived from an EMBL/GenBank/DDBJ whole genome shotgun (WGS) entry which is preliminary data.</text>
</comment>
<organism evidence="7 8">
    <name type="scientific">Steroidobacter agaridevorans</name>
    <dbReference type="NCBI Taxonomy" id="2695856"/>
    <lineage>
        <taxon>Bacteria</taxon>
        <taxon>Pseudomonadati</taxon>
        <taxon>Pseudomonadota</taxon>
        <taxon>Gammaproteobacteria</taxon>
        <taxon>Steroidobacterales</taxon>
        <taxon>Steroidobacteraceae</taxon>
        <taxon>Steroidobacter</taxon>
    </lineage>
</organism>
<dbReference type="AlphaFoldDB" id="A0A829YER0"/>
<dbReference type="GO" id="GO:0003677">
    <property type="term" value="F:DNA binding"/>
    <property type="evidence" value="ECO:0007669"/>
    <property type="project" value="InterPro"/>
</dbReference>
<evidence type="ECO:0000256" key="1">
    <source>
        <dbReference type="ARBA" id="ARBA00010641"/>
    </source>
</evidence>
<dbReference type="PANTHER" id="PTHR43133:SF63">
    <property type="entry name" value="RNA POLYMERASE SIGMA FACTOR FECI-RELATED"/>
    <property type="match status" value="1"/>
</dbReference>
<keyword evidence="3" id="KW-0731">Sigma factor</keyword>
<dbReference type="RefSeq" id="WP_161812803.1">
    <property type="nucleotide sequence ID" value="NZ_BLJN01000003.1"/>
</dbReference>
<dbReference type="InterPro" id="IPR014284">
    <property type="entry name" value="RNA_pol_sigma-70_dom"/>
</dbReference>
<evidence type="ECO:0000313" key="8">
    <source>
        <dbReference type="Proteomes" id="UP000445000"/>
    </source>
</evidence>
<feature type="domain" description="RNA polymerase sigma-70 region 2" evidence="5">
    <location>
        <begin position="20"/>
        <end position="73"/>
    </location>
</feature>
<proteinExistence type="inferred from homology"/>
<evidence type="ECO:0000259" key="6">
    <source>
        <dbReference type="Pfam" id="PF08281"/>
    </source>
</evidence>
<dbReference type="Pfam" id="PF04542">
    <property type="entry name" value="Sigma70_r2"/>
    <property type="match status" value="1"/>
</dbReference>
<dbReference type="Gene3D" id="1.10.10.10">
    <property type="entry name" value="Winged helix-like DNA-binding domain superfamily/Winged helix DNA-binding domain"/>
    <property type="match status" value="1"/>
</dbReference>
<dbReference type="SUPFAM" id="SSF88946">
    <property type="entry name" value="Sigma2 domain of RNA polymerase sigma factors"/>
    <property type="match status" value="1"/>
</dbReference>
<dbReference type="NCBIfam" id="TIGR02937">
    <property type="entry name" value="sigma70-ECF"/>
    <property type="match status" value="1"/>
</dbReference>
<dbReference type="Pfam" id="PF08281">
    <property type="entry name" value="Sigma70_r4_2"/>
    <property type="match status" value="1"/>
</dbReference>
<name>A0A829YER0_9GAMM</name>
<dbReference type="SUPFAM" id="SSF88659">
    <property type="entry name" value="Sigma3 and sigma4 domains of RNA polymerase sigma factors"/>
    <property type="match status" value="1"/>
</dbReference>
<dbReference type="PANTHER" id="PTHR43133">
    <property type="entry name" value="RNA POLYMERASE ECF-TYPE SIGMA FACTO"/>
    <property type="match status" value="1"/>
</dbReference>
<reference evidence="8" key="1">
    <citation type="submission" date="2020-01" db="EMBL/GenBank/DDBJ databases">
        <title>'Steroidobacter agaridevorans' sp. nov., agar-degrading bacteria isolated from rhizosphere soils.</title>
        <authorList>
            <person name="Ikenaga M."/>
            <person name="Kataoka M."/>
            <person name="Murouchi A."/>
            <person name="Katsuragi S."/>
            <person name="Sakai M."/>
        </authorList>
    </citation>
    <scope>NUCLEOTIDE SEQUENCE [LARGE SCALE GENOMIC DNA]</scope>
    <source>
        <strain evidence="8">YU21-B</strain>
    </source>
</reference>
<protein>
    <submittedName>
        <fullName evidence="7">RNA polymerase sigma factor</fullName>
    </submittedName>
</protein>
<accession>A0A829YER0</accession>
<evidence type="ECO:0000259" key="5">
    <source>
        <dbReference type="Pfam" id="PF04542"/>
    </source>
</evidence>
<dbReference type="Gene3D" id="1.10.1740.10">
    <property type="match status" value="1"/>
</dbReference>
<dbReference type="InterPro" id="IPR013249">
    <property type="entry name" value="RNA_pol_sigma70_r4_t2"/>
</dbReference>
<dbReference type="GO" id="GO:0016987">
    <property type="term" value="F:sigma factor activity"/>
    <property type="evidence" value="ECO:0007669"/>
    <property type="project" value="UniProtKB-KW"/>
</dbReference>
<dbReference type="InterPro" id="IPR007627">
    <property type="entry name" value="RNA_pol_sigma70_r2"/>
</dbReference>
<comment type="similarity">
    <text evidence="1">Belongs to the sigma-70 factor family. ECF subfamily.</text>
</comment>
<dbReference type="InterPro" id="IPR039425">
    <property type="entry name" value="RNA_pol_sigma-70-like"/>
</dbReference>
<keyword evidence="2" id="KW-0805">Transcription regulation</keyword>
<evidence type="ECO:0000256" key="3">
    <source>
        <dbReference type="ARBA" id="ARBA00023082"/>
    </source>
</evidence>
<dbReference type="InterPro" id="IPR013324">
    <property type="entry name" value="RNA_pol_sigma_r3/r4-like"/>
</dbReference>
<gene>
    <name evidence="7" type="ORF">GCM10011487_31060</name>
</gene>